<dbReference type="Proteomes" id="UP000032360">
    <property type="component" value="Unassembled WGS sequence"/>
</dbReference>
<evidence type="ECO:0000313" key="3">
    <source>
        <dbReference type="Proteomes" id="UP000032360"/>
    </source>
</evidence>
<dbReference type="OrthoDB" id="5244759at2"/>
<keyword evidence="3" id="KW-1185">Reference proteome</keyword>
<proteinExistence type="predicted"/>
<dbReference type="GO" id="GO:0006355">
    <property type="term" value="P:regulation of DNA-templated transcription"/>
    <property type="evidence" value="ECO:0007669"/>
    <property type="project" value="InterPro"/>
</dbReference>
<gene>
    <name evidence="2" type="ORF">AXFE_33160</name>
</gene>
<evidence type="ECO:0000313" key="2">
    <source>
        <dbReference type="EMBL" id="KJF15833.1"/>
    </source>
</evidence>
<organism evidence="2 3">
    <name type="scientific">Acidithrix ferrooxidans</name>
    <dbReference type="NCBI Taxonomy" id="1280514"/>
    <lineage>
        <taxon>Bacteria</taxon>
        <taxon>Bacillati</taxon>
        <taxon>Actinomycetota</taxon>
        <taxon>Acidimicrobiia</taxon>
        <taxon>Acidimicrobiales</taxon>
        <taxon>Acidimicrobiaceae</taxon>
        <taxon>Acidithrix</taxon>
    </lineage>
</organism>
<dbReference type="CDD" id="cd22231">
    <property type="entry name" value="RHH_NikR_HicB-like"/>
    <property type="match status" value="1"/>
</dbReference>
<dbReference type="InterPro" id="IPR013321">
    <property type="entry name" value="Arc_rbn_hlx_hlx"/>
</dbReference>
<reference evidence="2 3" key="1">
    <citation type="submission" date="2015-01" db="EMBL/GenBank/DDBJ databases">
        <title>Draft genome of the acidophilic iron oxidizer Acidithrix ferrooxidans strain Py-F3.</title>
        <authorList>
            <person name="Poehlein A."/>
            <person name="Eisen S."/>
            <person name="Schloemann M."/>
            <person name="Johnson B.D."/>
            <person name="Daniel R."/>
            <person name="Muehling M."/>
        </authorList>
    </citation>
    <scope>NUCLEOTIDE SEQUENCE [LARGE SCALE GENOMIC DNA]</scope>
    <source>
        <strain evidence="2 3">Py-F3</strain>
    </source>
</reference>
<evidence type="ECO:0000259" key="1">
    <source>
        <dbReference type="Pfam" id="PF01402"/>
    </source>
</evidence>
<accession>A0A0D8HD44</accession>
<feature type="domain" description="Ribbon-helix-helix protein CopG" evidence="1">
    <location>
        <begin position="7"/>
        <end position="33"/>
    </location>
</feature>
<dbReference type="EMBL" id="JXYS01000117">
    <property type="protein sequence ID" value="KJF15833.1"/>
    <property type="molecule type" value="Genomic_DNA"/>
</dbReference>
<dbReference type="InterPro" id="IPR002145">
    <property type="entry name" value="CopG"/>
</dbReference>
<protein>
    <recommendedName>
        <fullName evidence="1">Ribbon-helix-helix protein CopG domain-containing protein</fullName>
    </recommendedName>
</protein>
<dbReference type="RefSeq" id="WP_052606964.1">
    <property type="nucleotide sequence ID" value="NZ_JXYS01000117.1"/>
</dbReference>
<dbReference type="InterPro" id="IPR010985">
    <property type="entry name" value="Ribbon_hlx_hlx"/>
</dbReference>
<dbReference type="Pfam" id="PF01402">
    <property type="entry name" value="RHH_1"/>
    <property type="match status" value="1"/>
</dbReference>
<name>A0A0D8HD44_9ACTN</name>
<dbReference type="AlphaFoldDB" id="A0A0D8HD44"/>
<dbReference type="Gene3D" id="1.10.1220.10">
    <property type="entry name" value="Met repressor-like"/>
    <property type="match status" value="1"/>
</dbReference>
<sequence>MPQIVTRLDEDLAKQVDKLIADGIVPSRSEAVRIGLEWFVDKHRRESIGLAIAESFLQRPQSEEEIIGIEGATKALIEEEPW</sequence>
<comment type="caution">
    <text evidence="2">The sequence shown here is derived from an EMBL/GenBank/DDBJ whole genome shotgun (WGS) entry which is preliminary data.</text>
</comment>
<dbReference type="SUPFAM" id="SSF47598">
    <property type="entry name" value="Ribbon-helix-helix"/>
    <property type="match status" value="1"/>
</dbReference>